<dbReference type="PANTHER" id="PTHR45982">
    <property type="entry name" value="REGULATOR OF CHROMOSOME CONDENSATION"/>
    <property type="match status" value="1"/>
</dbReference>
<feature type="domain" description="RCC1-like" evidence="6">
    <location>
        <begin position="88"/>
        <end position="397"/>
    </location>
</feature>
<dbReference type="Gene3D" id="2.130.10.30">
    <property type="entry name" value="Regulator of chromosome condensation 1/beta-lactamase-inhibitor protein II"/>
    <property type="match status" value="2"/>
</dbReference>
<feature type="coiled-coil region" evidence="4">
    <location>
        <begin position="706"/>
        <end position="901"/>
    </location>
</feature>
<feature type="region of interest" description="Disordered" evidence="5">
    <location>
        <begin position="1104"/>
        <end position="1176"/>
    </location>
</feature>
<feature type="repeat" description="RCC1" evidence="3">
    <location>
        <begin position="86"/>
        <end position="141"/>
    </location>
</feature>
<dbReference type="EMBL" id="CCKQ01009990">
    <property type="protein sequence ID" value="CDW81480.1"/>
    <property type="molecule type" value="Genomic_DNA"/>
</dbReference>
<feature type="compositionally biased region" description="Polar residues" evidence="5">
    <location>
        <begin position="921"/>
        <end position="933"/>
    </location>
</feature>
<proteinExistence type="predicted"/>
<feature type="compositionally biased region" description="Basic and acidic residues" evidence="5">
    <location>
        <begin position="1156"/>
        <end position="1176"/>
    </location>
</feature>
<dbReference type="InterPro" id="IPR058923">
    <property type="entry name" value="RCC1-like_dom"/>
</dbReference>
<protein>
    <recommendedName>
        <fullName evidence="6">RCC1-like domain-containing protein</fullName>
    </recommendedName>
</protein>
<feature type="repeat" description="RCC1" evidence="3">
    <location>
        <begin position="197"/>
        <end position="249"/>
    </location>
</feature>
<dbReference type="OrthoDB" id="406819at2759"/>
<dbReference type="SUPFAM" id="SSF50985">
    <property type="entry name" value="RCC1/BLIP-II"/>
    <property type="match status" value="1"/>
</dbReference>
<feature type="repeat" description="RCC1" evidence="3">
    <location>
        <begin position="250"/>
        <end position="301"/>
    </location>
</feature>
<feature type="compositionally biased region" description="Polar residues" evidence="5">
    <location>
        <begin position="415"/>
        <end position="445"/>
    </location>
</feature>
<gene>
    <name evidence="7" type="primary">Contig9471.g10137</name>
    <name evidence="7" type="ORF">STYLEM_10498</name>
</gene>
<feature type="compositionally biased region" description="Basic and acidic residues" evidence="5">
    <location>
        <begin position="398"/>
        <end position="414"/>
    </location>
</feature>
<evidence type="ECO:0000256" key="4">
    <source>
        <dbReference type="SAM" id="Coils"/>
    </source>
</evidence>
<dbReference type="InParanoid" id="A0A078AGR9"/>
<feature type="repeat" description="RCC1" evidence="3">
    <location>
        <begin position="347"/>
        <end position="398"/>
    </location>
</feature>
<feature type="region of interest" description="Disordered" evidence="5">
    <location>
        <begin position="921"/>
        <end position="940"/>
    </location>
</feature>
<evidence type="ECO:0000313" key="7">
    <source>
        <dbReference type="EMBL" id="CDW81480.1"/>
    </source>
</evidence>
<evidence type="ECO:0000256" key="1">
    <source>
        <dbReference type="ARBA" id="ARBA00022658"/>
    </source>
</evidence>
<keyword evidence="1" id="KW-0344">Guanine-nucleotide releasing factor</keyword>
<evidence type="ECO:0000256" key="5">
    <source>
        <dbReference type="SAM" id="MobiDB-lite"/>
    </source>
</evidence>
<evidence type="ECO:0000256" key="2">
    <source>
        <dbReference type="ARBA" id="ARBA00022737"/>
    </source>
</evidence>
<reference evidence="7 8" key="1">
    <citation type="submission" date="2014-06" db="EMBL/GenBank/DDBJ databases">
        <authorList>
            <person name="Swart Estienne"/>
        </authorList>
    </citation>
    <scope>NUCLEOTIDE SEQUENCE [LARGE SCALE GENOMIC DNA]</scope>
    <source>
        <strain evidence="7 8">130c</strain>
    </source>
</reference>
<dbReference type="PROSITE" id="PS50012">
    <property type="entry name" value="RCC1_3"/>
    <property type="match status" value="5"/>
</dbReference>
<evidence type="ECO:0000259" key="6">
    <source>
        <dbReference type="Pfam" id="PF25390"/>
    </source>
</evidence>
<dbReference type="AlphaFoldDB" id="A0A078AGR9"/>
<organism evidence="7 8">
    <name type="scientific">Stylonychia lemnae</name>
    <name type="common">Ciliate</name>
    <dbReference type="NCBI Taxonomy" id="5949"/>
    <lineage>
        <taxon>Eukaryota</taxon>
        <taxon>Sar</taxon>
        <taxon>Alveolata</taxon>
        <taxon>Ciliophora</taxon>
        <taxon>Intramacronucleata</taxon>
        <taxon>Spirotrichea</taxon>
        <taxon>Stichotrichia</taxon>
        <taxon>Sporadotrichida</taxon>
        <taxon>Oxytrichidae</taxon>
        <taxon>Stylonychinae</taxon>
        <taxon>Stylonychia</taxon>
    </lineage>
</organism>
<dbReference type="InterPro" id="IPR009091">
    <property type="entry name" value="RCC1/BLIP-II"/>
</dbReference>
<dbReference type="InterPro" id="IPR000408">
    <property type="entry name" value="Reg_chr_condens"/>
</dbReference>
<dbReference type="InterPro" id="IPR051553">
    <property type="entry name" value="Ran_GTPase-activating"/>
</dbReference>
<keyword evidence="2" id="KW-0677">Repeat</keyword>
<dbReference type="Proteomes" id="UP000039865">
    <property type="component" value="Unassembled WGS sequence"/>
</dbReference>
<dbReference type="PROSITE" id="PS00626">
    <property type="entry name" value="RCC1_2"/>
    <property type="match status" value="2"/>
</dbReference>
<name>A0A078AGR9_STYLE</name>
<dbReference type="FunCoup" id="A0A078AGR9">
    <property type="interactions" value="300"/>
</dbReference>
<evidence type="ECO:0000313" key="8">
    <source>
        <dbReference type="Proteomes" id="UP000039865"/>
    </source>
</evidence>
<feature type="compositionally biased region" description="Basic and acidic residues" evidence="5">
    <location>
        <begin position="1116"/>
        <end position="1132"/>
    </location>
</feature>
<feature type="region of interest" description="Disordered" evidence="5">
    <location>
        <begin position="398"/>
        <end position="455"/>
    </location>
</feature>
<feature type="coiled-coil region" evidence="4">
    <location>
        <begin position="548"/>
        <end position="677"/>
    </location>
</feature>
<feature type="repeat" description="RCC1" evidence="3">
    <location>
        <begin position="142"/>
        <end position="196"/>
    </location>
</feature>
<dbReference type="Pfam" id="PF25390">
    <property type="entry name" value="WD40_RLD"/>
    <property type="match status" value="1"/>
</dbReference>
<dbReference type="Pfam" id="PF00415">
    <property type="entry name" value="RCC1"/>
    <property type="match status" value="1"/>
</dbReference>
<dbReference type="PRINTS" id="PR00633">
    <property type="entry name" value="RCCNDNSATION"/>
</dbReference>
<dbReference type="PANTHER" id="PTHR45982:SF1">
    <property type="entry name" value="REGULATOR OF CHROMOSOME CONDENSATION"/>
    <property type="match status" value="1"/>
</dbReference>
<keyword evidence="8" id="KW-1185">Reference proteome</keyword>
<evidence type="ECO:0000256" key="3">
    <source>
        <dbReference type="PROSITE-ProRule" id="PRU00235"/>
    </source>
</evidence>
<dbReference type="OMA" id="RPISHEN"/>
<feature type="region of interest" description="Disordered" evidence="5">
    <location>
        <begin position="1"/>
        <end position="29"/>
    </location>
</feature>
<keyword evidence="4" id="KW-0175">Coiled coil</keyword>
<sequence>MKNTTPNRRINNESYQQDANGKQNLEQSKNSQIVTQQGYTEFFSWGNDENGQLGHGQEDANRKKIFNLPKSLSFEVLITQVACEQGYVFSFGSNTDGQLGVNDHAIKFSTAPLLVSDLISMQTTPVQISCGGYHTAVLTTVGEVFVWGRNLQGQCARSINYNQFLFTPHKLHTDTPNKTFRSVDCGDQHTAVISKTGELFTFGDNSEGQLGLGIEFKNSIDRAALVTNISEEAIQVSCGYRHTLVLTDQGTVFCMGSNKKFELGNLNLQKSSLPIRVKTLDMFKIEKVYAGGFSIAITNTKEMVVWGSGDFGVIQQPQKIFIEDVQIAEISISKNIDSFAAVIDSNGYVYTWGGNQFGQLGHGDFRLRKLPTKVHQLRKKKVRQLVCGGGFVVALGKDVPDGTKQKQSKHKESIPEQQQLSEQPSARSRSQVTFGGRTQNPQNSSLRRKKNPELDKSHLTTIAESNARSTIQVNNESRHLHHSQENNRFSPARYQREQPISQMPNSPPNVERNHFENQRTVNELSVERQKRIYLEREVKDKEYELQGMKQQSQLINDLQQQLLMYRKENEIARDTLEKEQQNSFKLVSDVHKTISDNKLLREALDDKQREIHLLQVENQRQVERTREIEYENDKLKQNSNYIVSKTEQDLIQLQNLLSKCEDTIAHQKNHIMDLERQLLNKIEQQKNSDIKFEKQLVESSDSKRLVINLNEKVQQLEYQVDTQQKENDDLKYDNTILYDKNVQKDERIIHLNNQIEDQKAITDQERAKLAAAEQDKQYLQQKIRDLEDQLMIQQSKADQRDKNIDELVRETDRLRHELENQIVQRDVSNDNLKRAFDEKHYENEHLRHSLNSKQEEIQSLNRVLQEQNQQSADLADTIRKLENTIKDVEDKNRKLVDLLNSSIYNKAEQYKERVLSKLQERSTPGTAVTPNKTSGGGSLINPVHINAEVSDFRHDQAPNNQNNLPSPLRLKKIMADEQEQVLKDRERLMKMAEGLTKNHDLSKSQGPSTISQNNDYRQSIARFASPFSTHNDSTINQSRSVHFDNNLNLNSKFNGVPQAEPQMESLNARLRFSELGSFGNLPNNNKQANEQASPQRIADILKQSSPLRQKISLGSMRDRQNLDESRLNDHTPNKSLSKKSIFEDENGSMTASKITQQEKDELAERLSRYESNKLRQ</sequence>
<accession>A0A078AGR9</accession>